<dbReference type="Gene3D" id="3.40.50.300">
    <property type="entry name" value="P-loop containing nucleotide triphosphate hydrolases"/>
    <property type="match status" value="1"/>
</dbReference>
<comment type="caution">
    <text evidence="1">The sequence shown here is derived from an EMBL/GenBank/DDBJ whole genome shotgun (WGS) entry which is preliminary data.</text>
</comment>
<dbReference type="Proteomes" id="UP000032254">
    <property type="component" value="Unassembled WGS sequence"/>
</dbReference>
<evidence type="ECO:0008006" key="3">
    <source>
        <dbReference type="Google" id="ProtNLM"/>
    </source>
</evidence>
<protein>
    <recommendedName>
        <fullName evidence="3">Sulfotransferase family protein</fullName>
    </recommendedName>
</protein>
<proteinExistence type="predicted"/>
<reference evidence="1 2" key="1">
    <citation type="submission" date="2015-01" db="EMBL/GenBank/DDBJ databases">
        <title>Sequencing and annotation of Micromonospora carbonacea strain JXNU-1 genome.</title>
        <authorList>
            <person name="Long Z."/>
            <person name="Huang Y."/>
            <person name="Jiang Y."/>
        </authorList>
    </citation>
    <scope>NUCLEOTIDE SEQUENCE [LARGE SCALE GENOMIC DNA]</scope>
    <source>
        <strain evidence="1 2">JXNU-1</strain>
    </source>
</reference>
<dbReference type="EMBL" id="JXSX01000003">
    <property type="protein sequence ID" value="KIR61130.1"/>
    <property type="molecule type" value="Genomic_DNA"/>
</dbReference>
<dbReference type="GeneID" id="301308826"/>
<dbReference type="RefSeq" id="WP_043967784.1">
    <property type="nucleotide sequence ID" value="NZ_JXSX01000003.1"/>
</dbReference>
<organism evidence="1 2">
    <name type="scientific">Micromonospora haikouensis</name>
    <dbReference type="NCBI Taxonomy" id="686309"/>
    <lineage>
        <taxon>Bacteria</taxon>
        <taxon>Bacillati</taxon>
        <taxon>Actinomycetota</taxon>
        <taxon>Actinomycetes</taxon>
        <taxon>Micromonosporales</taxon>
        <taxon>Micromonosporaceae</taxon>
        <taxon>Micromonospora</taxon>
    </lineage>
</organism>
<evidence type="ECO:0000313" key="1">
    <source>
        <dbReference type="EMBL" id="KIR61130.1"/>
    </source>
</evidence>
<name>A0A0D0WUT2_9ACTN</name>
<dbReference type="InterPro" id="IPR027417">
    <property type="entry name" value="P-loop_NTPase"/>
</dbReference>
<evidence type="ECO:0000313" key="2">
    <source>
        <dbReference type="Proteomes" id="UP000032254"/>
    </source>
</evidence>
<sequence>MPEEDPVPHPDEPSALAYTARRVRRHLRWARTEGVRRLIEEDRLDPVDRARTALAKWRWRRAHPGPPGRAVPVYLVGLQRSGTNMLTRGLDADPSVEVRNENDRAVFHRFRLRPDPVLAAVIRRSRHRYVLVKPLCDTHRVDELLDLAGVAPGRALWAYRDVDDRARSEVAKFGDANLRALRAIADGTIGDRWQGQRLDAPMRDLVAGFDYDRMTPHTAAALFWYVRNSLYFSLGLADRPDTLLCSYDLLVADPAGSTRRLCAFLDLPYDPVLHAHVGARTPARPRLEIDARVRALCTTLAERLDAAAGRQEVVDHG</sequence>
<dbReference type="OrthoDB" id="3336394at2"/>
<gene>
    <name evidence="1" type="ORF">TK50_25550</name>
</gene>
<dbReference type="AlphaFoldDB" id="A0A0D0WUT2"/>
<dbReference type="PATRIC" id="fig|47853.6.peg.5354"/>
<dbReference type="SUPFAM" id="SSF52540">
    <property type="entry name" value="P-loop containing nucleoside triphosphate hydrolases"/>
    <property type="match status" value="1"/>
</dbReference>
<accession>A0A0D0WUT2</accession>
<keyword evidence="2" id="KW-1185">Reference proteome</keyword>